<name>J9E9B0_WUCBA</name>
<proteinExistence type="predicted"/>
<gene>
    <name evidence="1" type="ORF">WUBG_10150</name>
</gene>
<evidence type="ECO:0000313" key="1">
    <source>
        <dbReference type="EMBL" id="EJW78941.1"/>
    </source>
</evidence>
<protein>
    <recommendedName>
        <fullName evidence="3">PABS domain-containing protein</fullName>
    </recommendedName>
</protein>
<dbReference type="InterPro" id="IPR029063">
    <property type="entry name" value="SAM-dependent_MTases_sf"/>
</dbReference>
<sequence>MLTVTFGAAALALSNYANLAANVLIVGLGSGSMNMFLASHFPKMAITVVELDEVVTDLTRWWFGLEKRHEKIRIVTMNGVKFIEEAVTKSNTFFIKFFRPLRGMLLLNSFVLPNRS</sequence>
<dbReference type="Proteomes" id="UP000004810">
    <property type="component" value="Unassembled WGS sequence"/>
</dbReference>
<comment type="caution">
    <text evidence="1">The sequence shown here is derived from an EMBL/GenBank/DDBJ whole genome shotgun (WGS) entry which is preliminary data.</text>
</comment>
<reference evidence="2" key="1">
    <citation type="submission" date="2012-08" db="EMBL/GenBank/DDBJ databases">
        <title>The Genome Sequence of Wuchereria bancrofti.</title>
        <authorList>
            <person name="Nutman T.B."/>
            <person name="Fink D.L."/>
            <person name="Russ C."/>
            <person name="Young S."/>
            <person name="Zeng Q."/>
            <person name="Koehrsen M."/>
            <person name="Alvarado L."/>
            <person name="Berlin A."/>
            <person name="Chapman S.B."/>
            <person name="Chen Z."/>
            <person name="Freedman E."/>
            <person name="Gellesch M."/>
            <person name="Goldberg J."/>
            <person name="Griggs A."/>
            <person name="Gujja S."/>
            <person name="Heilman E.R."/>
            <person name="Heiman D."/>
            <person name="Hepburn T."/>
            <person name="Howarth C."/>
            <person name="Jen D."/>
            <person name="Larson L."/>
            <person name="Lewis B."/>
            <person name="Mehta T."/>
            <person name="Park D."/>
            <person name="Pearson M."/>
            <person name="Roberts A."/>
            <person name="Saif S."/>
            <person name="Shea T."/>
            <person name="Shenoy N."/>
            <person name="Sisk P."/>
            <person name="Stolte C."/>
            <person name="Sykes S."/>
            <person name="Walk T."/>
            <person name="White J."/>
            <person name="Yandava C."/>
            <person name="Haas B."/>
            <person name="Henn M.R."/>
            <person name="Nusbaum C."/>
            <person name="Birren B."/>
        </authorList>
    </citation>
    <scope>NUCLEOTIDE SEQUENCE [LARGE SCALE GENOMIC DNA]</scope>
    <source>
        <strain evidence="2">NA</strain>
    </source>
</reference>
<dbReference type="SUPFAM" id="SSF53335">
    <property type="entry name" value="S-adenosyl-L-methionine-dependent methyltransferases"/>
    <property type="match status" value="1"/>
</dbReference>
<dbReference type="EMBL" id="ADBV01006032">
    <property type="protein sequence ID" value="EJW78941.1"/>
    <property type="molecule type" value="Genomic_DNA"/>
</dbReference>
<dbReference type="Gene3D" id="3.40.50.150">
    <property type="entry name" value="Vaccinia Virus protein VP39"/>
    <property type="match status" value="1"/>
</dbReference>
<accession>J9E9B0</accession>
<evidence type="ECO:0000313" key="2">
    <source>
        <dbReference type="Proteomes" id="UP000004810"/>
    </source>
</evidence>
<evidence type="ECO:0008006" key="3">
    <source>
        <dbReference type="Google" id="ProtNLM"/>
    </source>
</evidence>
<organism evidence="1 2">
    <name type="scientific">Wuchereria bancrofti</name>
    <dbReference type="NCBI Taxonomy" id="6293"/>
    <lineage>
        <taxon>Eukaryota</taxon>
        <taxon>Metazoa</taxon>
        <taxon>Ecdysozoa</taxon>
        <taxon>Nematoda</taxon>
        <taxon>Chromadorea</taxon>
        <taxon>Rhabditida</taxon>
        <taxon>Spirurina</taxon>
        <taxon>Spiruromorpha</taxon>
        <taxon>Filarioidea</taxon>
        <taxon>Onchocercidae</taxon>
        <taxon>Wuchereria</taxon>
    </lineage>
</organism>
<dbReference type="AlphaFoldDB" id="J9E9B0"/>